<sequence length="286" mass="29823">MNGHCNQILLVAATQSELEGLPARWDSDLPNGIGLHRGALGVGLAADVLITGVGAASCAALLALASHQGYELLVNVGFAGAIGQGIPVGELVLITHDRFADYGIPSVDSRLVPIHKAGFQQAAAPNADGAYVATSPELLLRNSNCLEPCRTDCYVESSPPRGNSQPDVTGQLDSVPEKTTHHAASPQVALRGFTMCQGITVSHPTQGDYSWCLPIATASPLVESMEGAAFALVASLLGIPRISLRVVSNYAASTPEWDVPLAKRELAIGVQRVISAYMGKAPLKEG</sequence>
<evidence type="ECO:0000256" key="1">
    <source>
        <dbReference type="SAM" id="MobiDB-lite"/>
    </source>
</evidence>
<evidence type="ECO:0000313" key="3">
    <source>
        <dbReference type="EMBL" id="KQM09370.1"/>
    </source>
</evidence>
<evidence type="ECO:0000259" key="2">
    <source>
        <dbReference type="Pfam" id="PF01048"/>
    </source>
</evidence>
<dbReference type="PATRIC" id="fig|1702214.3.peg.74"/>
<proteinExistence type="predicted"/>
<organism evidence="3 4">
    <name type="scientific">Candidatus [Bacteroides] periocalifornicus</name>
    <dbReference type="NCBI Taxonomy" id="1702214"/>
    <lineage>
        <taxon>Bacteria</taxon>
        <taxon>Pseudomonadati</taxon>
        <taxon>Bacteroidota</taxon>
    </lineage>
</organism>
<gene>
    <name evidence="3" type="ORF">AL399_01965</name>
</gene>
<dbReference type="GO" id="GO:0003824">
    <property type="term" value="F:catalytic activity"/>
    <property type="evidence" value="ECO:0007669"/>
    <property type="project" value="InterPro"/>
</dbReference>
<dbReference type="SUPFAM" id="SSF53167">
    <property type="entry name" value="Purine and uridine phosphorylases"/>
    <property type="match status" value="1"/>
</dbReference>
<comment type="caution">
    <text evidence="3">The sequence shown here is derived from an EMBL/GenBank/DDBJ whole genome shotgun (WGS) entry which is preliminary data.</text>
</comment>
<feature type="region of interest" description="Disordered" evidence="1">
    <location>
        <begin position="156"/>
        <end position="183"/>
    </location>
</feature>
<dbReference type="Proteomes" id="UP000054172">
    <property type="component" value="Unassembled WGS sequence"/>
</dbReference>
<name>A0A0Q4B9Q0_9BACT</name>
<protein>
    <recommendedName>
        <fullName evidence="2">Nucleoside phosphorylase domain-containing protein</fullName>
    </recommendedName>
</protein>
<dbReference type="Gene3D" id="3.40.50.1580">
    <property type="entry name" value="Nucleoside phosphorylase domain"/>
    <property type="match status" value="1"/>
</dbReference>
<dbReference type="Pfam" id="PF01048">
    <property type="entry name" value="PNP_UDP_1"/>
    <property type="match status" value="2"/>
</dbReference>
<accession>A0A0Q4B9Q0</accession>
<feature type="domain" description="Nucleoside phosphorylase" evidence="2">
    <location>
        <begin position="222"/>
        <end position="254"/>
    </location>
</feature>
<feature type="compositionally biased region" description="Polar residues" evidence="1">
    <location>
        <begin position="160"/>
        <end position="172"/>
    </location>
</feature>
<dbReference type="AlphaFoldDB" id="A0A0Q4B9Q0"/>
<keyword evidence="4" id="KW-1185">Reference proteome</keyword>
<evidence type="ECO:0000313" key="4">
    <source>
        <dbReference type="Proteomes" id="UP000054172"/>
    </source>
</evidence>
<dbReference type="InterPro" id="IPR035994">
    <property type="entry name" value="Nucleoside_phosphorylase_sf"/>
</dbReference>
<reference evidence="3" key="1">
    <citation type="submission" date="2015-08" db="EMBL/GenBank/DDBJ databases">
        <title>Candidatus Bacteriodes Periocalifornicus.</title>
        <authorList>
            <person name="McLean J.S."/>
            <person name="Kelley S."/>
        </authorList>
    </citation>
    <scope>NUCLEOTIDE SEQUENCE [LARGE SCALE GENOMIC DNA]</scope>
    <source>
        <strain evidence="3">12B</strain>
    </source>
</reference>
<dbReference type="InterPro" id="IPR000845">
    <property type="entry name" value="Nucleoside_phosphorylase_d"/>
</dbReference>
<dbReference type="EMBL" id="LIIK01000006">
    <property type="protein sequence ID" value="KQM09370.1"/>
    <property type="molecule type" value="Genomic_DNA"/>
</dbReference>
<dbReference type="STRING" id="1702214.AL399_01965"/>
<dbReference type="GO" id="GO:0009116">
    <property type="term" value="P:nucleoside metabolic process"/>
    <property type="evidence" value="ECO:0007669"/>
    <property type="project" value="InterPro"/>
</dbReference>
<feature type="domain" description="Nucleoside phosphorylase" evidence="2">
    <location>
        <begin position="48"/>
        <end position="106"/>
    </location>
</feature>